<dbReference type="RefSeq" id="XP_007766533.1">
    <property type="nucleotide sequence ID" value="XM_007768343.1"/>
</dbReference>
<protein>
    <submittedName>
        <fullName evidence="1">Uncharacterized protein</fullName>
    </submittedName>
</protein>
<evidence type="ECO:0000313" key="1">
    <source>
        <dbReference type="EMBL" id="EIW83093.1"/>
    </source>
</evidence>
<keyword evidence="2" id="KW-1185">Reference proteome</keyword>
<dbReference type="KEGG" id="cput:CONPUDRAFT_81170"/>
<dbReference type="GeneID" id="19210191"/>
<sequence>MEVVIARTPQPPHTAVARDPMIVREQMSHPGEGRLEGSSTFECWERLEIGWKRSNEW</sequence>
<proteinExistence type="predicted"/>
<comment type="caution">
    <text evidence="1">The sequence shown here is derived from an EMBL/GenBank/DDBJ whole genome shotgun (WGS) entry which is preliminary data.</text>
</comment>
<dbReference type="AlphaFoldDB" id="A0A5M3MVD8"/>
<dbReference type="Proteomes" id="UP000053558">
    <property type="component" value="Unassembled WGS sequence"/>
</dbReference>
<gene>
    <name evidence="1" type="ORF">CONPUDRAFT_81170</name>
</gene>
<name>A0A5M3MVD8_CONPW</name>
<dbReference type="EMBL" id="JH711576">
    <property type="protein sequence ID" value="EIW83093.1"/>
    <property type="molecule type" value="Genomic_DNA"/>
</dbReference>
<reference evidence="2" key="1">
    <citation type="journal article" date="2012" name="Science">
        <title>The Paleozoic origin of enzymatic lignin decomposition reconstructed from 31 fungal genomes.</title>
        <authorList>
            <person name="Floudas D."/>
            <person name="Binder M."/>
            <person name="Riley R."/>
            <person name="Barry K."/>
            <person name="Blanchette R.A."/>
            <person name="Henrissat B."/>
            <person name="Martinez A.T."/>
            <person name="Otillar R."/>
            <person name="Spatafora J.W."/>
            <person name="Yadav J.S."/>
            <person name="Aerts A."/>
            <person name="Benoit I."/>
            <person name="Boyd A."/>
            <person name="Carlson A."/>
            <person name="Copeland A."/>
            <person name="Coutinho P.M."/>
            <person name="de Vries R.P."/>
            <person name="Ferreira P."/>
            <person name="Findley K."/>
            <person name="Foster B."/>
            <person name="Gaskell J."/>
            <person name="Glotzer D."/>
            <person name="Gorecki P."/>
            <person name="Heitman J."/>
            <person name="Hesse C."/>
            <person name="Hori C."/>
            <person name="Igarashi K."/>
            <person name="Jurgens J.A."/>
            <person name="Kallen N."/>
            <person name="Kersten P."/>
            <person name="Kohler A."/>
            <person name="Kuees U."/>
            <person name="Kumar T.K.A."/>
            <person name="Kuo A."/>
            <person name="LaButti K."/>
            <person name="Larrondo L.F."/>
            <person name="Lindquist E."/>
            <person name="Ling A."/>
            <person name="Lombard V."/>
            <person name="Lucas S."/>
            <person name="Lundell T."/>
            <person name="Martin R."/>
            <person name="McLaughlin D.J."/>
            <person name="Morgenstern I."/>
            <person name="Morin E."/>
            <person name="Murat C."/>
            <person name="Nagy L.G."/>
            <person name="Nolan M."/>
            <person name="Ohm R.A."/>
            <person name="Patyshakuliyeva A."/>
            <person name="Rokas A."/>
            <person name="Ruiz-Duenas F.J."/>
            <person name="Sabat G."/>
            <person name="Salamov A."/>
            <person name="Samejima M."/>
            <person name="Schmutz J."/>
            <person name="Slot J.C."/>
            <person name="St John F."/>
            <person name="Stenlid J."/>
            <person name="Sun H."/>
            <person name="Sun S."/>
            <person name="Syed K."/>
            <person name="Tsang A."/>
            <person name="Wiebenga A."/>
            <person name="Young D."/>
            <person name="Pisabarro A."/>
            <person name="Eastwood D.C."/>
            <person name="Martin F."/>
            <person name="Cullen D."/>
            <person name="Grigoriev I.V."/>
            <person name="Hibbett D.S."/>
        </authorList>
    </citation>
    <scope>NUCLEOTIDE SEQUENCE [LARGE SCALE GENOMIC DNA]</scope>
    <source>
        <strain evidence="2">RWD-64-598 SS2</strain>
    </source>
</reference>
<organism evidence="1 2">
    <name type="scientific">Coniophora puteana (strain RWD-64-598)</name>
    <name type="common">Brown rot fungus</name>
    <dbReference type="NCBI Taxonomy" id="741705"/>
    <lineage>
        <taxon>Eukaryota</taxon>
        <taxon>Fungi</taxon>
        <taxon>Dikarya</taxon>
        <taxon>Basidiomycota</taxon>
        <taxon>Agaricomycotina</taxon>
        <taxon>Agaricomycetes</taxon>
        <taxon>Agaricomycetidae</taxon>
        <taxon>Boletales</taxon>
        <taxon>Coniophorineae</taxon>
        <taxon>Coniophoraceae</taxon>
        <taxon>Coniophora</taxon>
    </lineage>
</organism>
<evidence type="ECO:0000313" key="2">
    <source>
        <dbReference type="Proteomes" id="UP000053558"/>
    </source>
</evidence>
<accession>A0A5M3MVD8</accession>